<proteinExistence type="predicted"/>
<dbReference type="RefSeq" id="WP_190766162.1">
    <property type="nucleotide sequence ID" value="NZ_JACXLD010000008.1"/>
</dbReference>
<name>A0A927C4I7_9GAMM</name>
<dbReference type="InterPro" id="IPR028096">
    <property type="entry name" value="EfeO_Cupredoxin"/>
</dbReference>
<dbReference type="Proteomes" id="UP000610558">
    <property type="component" value="Unassembled WGS sequence"/>
</dbReference>
<protein>
    <submittedName>
        <fullName evidence="3">Cupredoxin domain-containing protein</fullName>
    </submittedName>
</protein>
<keyword evidence="1" id="KW-0472">Membrane</keyword>
<dbReference type="Pfam" id="PF13473">
    <property type="entry name" value="Cupredoxin_1"/>
    <property type="match status" value="1"/>
</dbReference>
<dbReference type="AlphaFoldDB" id="A0A927C4I7"/>
<evidence type="ECO:0000256" key="1">
    <source>
        <dbReference type="SAM" id="Phobius"/>
    </source>
</evidence>
<evidence type="ECO:0000313" key="4">
    <source>
        <dbReference type="Proteomes" id="UP000610558"/>
    </source>
</evidence>
<accession>A0A927C4I7</accession>
<keyword evidence="4" id="KW-1185">Reference proteome</keyword>
<dbReference type="InterPro" id="IPR008972">
    <property type="entry name" value="Cupredoxin"/>
</dbReference>
<feature type="transmembrane region" description="Helical" evidence="1">
    <location>
        <begin position="6"/>
        <end position="22"/>
    </location>
</feature>
<evidence type="ECO:0000259" key="2">
    <source>
        <dbReference type="Pfam" id="PF13473"/>
    </source>
</evidence>
<feature type="domain" description="EfeO-type cupredoxin-like" evidence="2">
    <location>
        <begin position="12"/>
        <end position="114"/>
    </location>
</feature>
<keyword evidence="1" id="KW-0812">Transmembrane</keyword>
<sequence length="117" mass="13302">MMIINLLGLGLIALIIWWFWLYKAQEIKMEDNELLITVENGVYSPSRIKLPVGTSIELTFLRKDPSPCAEMLLIPELQISESLPLNKVKRIPLPALKPGDYAFHCQMQMYKGQISAA</sequence>
<keyword evidence="1" id="KW-1133">Transmembrane helix</keyword>
<dbReference type="EMBL" id="JACXLD010000008">
    <property type="protein sequence ID" value="MBD2859867.1"/>
    <property type="molecule type" value="Genomic_DNA"/>
</dbReference>
<comment type="caution">
    <text evidence="3">The sequence shown here is derived from an EMBL/GenBank/DDBJ whole genome shotgun (WGS) entry which is preliminary data.</text>
</comment>
<evidence type="ECO:0000313" key="3">
    <source>
        <dbReference type="EMBL" id="MBD2859867.1"/>
    </source>
</evidence>
<reference evidence="3" key="1">
    <citation type="submission" date="2020-09" db="EMBL/GenBank/DDBJ databases">
        <authorList>
            <person name="Yoon J.-W."/>
        </authorList>
    </citation>
    <scope>NUCLEOTIDE SEQUENCE</scope>
    <source>
        <strain evidence="3">KMU-158</strain>
    </source>
</reference>
<dbReference type="Gene3D" id="2.60.40.420">
    <property type="entry name" value="Cupredoxins - blue copper proteins"/>
    <property type="match status" value="1"/>
</dbReference>
<dbReference type="SUPFAM" id="SSF49503">
    <property type="entry name" value="Cupredoxins"/>
    <property type="match status" value="1"/>
</dbReference>
<organism evidence="3 4">
    <name type="scientific">Spongiibacter pelagi</name>
    <dbReference type="NCBI Taxonomy" id="2760804"/>
    <lineage>
        <taxon>Bacteria</taxon>
        <taxon>Pseudomonadati</taxon>
        <taxon>Pseudomonadota</taxon>
        <taxon>Gammaproteobacteria</taxon>
        <taxon>Cellvibrionales</taxon>
        <taxon>Spongiibacteraceae</taxon>
        <taxon>Spongiibacter</taxon>
    </lineage>
</organism>
<gene>
    <name evidence="3" type="ORF">IB286_12725</name>
</gene>